<evidence type="ECO:0008006" key="4">
    <source>
        <dbReference type="Google" id="ProtNLM"/>
    </source>
</evidence>
<evidence type="ECO:0000313" key="3">
    <source>
        <dbReference type="Proteomes" id="UP000807504"/>
    </source>
</evidence>
<dbReference type="Proteomes" id="UP000807504">
    <property type="component" value="Unassembled WGS sequence"/>
</dbReference>
<evidence type="ECO:0000313" key="2">
    <source>
        <dbReference type="EMBL" id="KAF8794499.1"/>
    </source>
</evidence>
<sequence>MHILFWNMKNVYPATWLLLLFISWGDSSNLRPEAMHNCYFKLLCQLNNIEEFQRLGEECGDEKKAGDGLKQLPAWKVQRIL</sequence>
<reference evidence="2" key="2">
    <citation type="submission" date="2020-06" db="EMBL/GenBank/DDBJ databases">
        <authorList>
            <person name="Sheffer M."/>
        </authorList>
    </citation>
    <scope>NUCLEOTIDE SEQUENCE</scope>
</reference>
<reference evidence="2" key="1">
    <citation type="journal article" date="2020" name="bioRxiv">
        <title>Chromosome-level reference genome of the European wasp spider Argiope bruennichi: a resource for studies on range expansion and evolutionary adaptation.</title>
        <authorList>
            <person name="Sheffer M.M."/>
            <person name="Hoppe A."/>
            <person name="Krehenwinkel H."/>
            <person name="Uhl G."/>
            <person name="Kuss A.W."/>
            <person name="Jensen L."/>
            <person name="Jensen C."/>
            <person name="Gillespie R.G."/>
            <person name="Hoff K.J."/>
            <person name="Prost S."/>
        </authorList>
    </citation>
    <scope>NUCLEOTIDE SEQUENCE</scope>
</reference>
<accession>A0A8T0FXZ3</accession>
<feature type="signal peptide" evidence="1">
    <location>
        <begin position="1"/>
        <end position="29"/>
    </location>
</feature>
<gene>
    <name evidence="2" type="ORF">HNY73_002474</name>
</gene>
<keyword evidence="3" id="KW-1185">Reference proteome</keyword>
<evidence type="ECO:0000256" key="1">
    <source>
        <dbReference type="SAM" id="SignalP"/>
    </source>
</evidence>
<organism evidence="2 3">
    <name type="scientific">Argiope bruennichi</name>
    <name type="common">Wasp spider</name>
    <name type="synonym">Aranea bruennichi</name>
    <dbReference type="NCBI Taxonomy" id="94029"/>
    <lineage>
        <taxon>Eukaryota</taxon>
        <taxon>Metazoa</taxon>
        <taxon>Ecdysozoa</taxon>
        <taxon>Arthropoda</taxon>
        <taxon>Chelicerata</taxon>
        <taxon>Arachnida</taxon>
        <taxon>Araneae</taxon>
        <taxon>Araneomorphae</taxon>
        <taxon>Entelegynae</taxon>
        <taxon>Araneoidea</taxon>
        <taxon>Araneidae</taxon>
        <taxon>Argiope</taxon>
    </lineage>
</organism>
<keyword evidence="1" id="KW-0732">Signal</keyword>
<name>A0A8T0FXZ3_ARGBR</name>
<proteinExistence type="predicted"/>
<comment type="caution">
    <text evidence="2">The sequence shown here is derived from an EMBL/GenBank/DDBJ whole genome shotgun (WGS) entry which is preliminary data.</text>
</comment>
<dbReference type="AlphaFoldDB" id="A0A8T0FXZ3"/>
<feature type="chain" id="PRO_5035823239" description="Secreted protein" evidence="1">
    <location>
        <begin position="30"/>
        <end position="81"/>
    </location>
</feature>
<dbReference type="EMBL" id="JABXBU010000002">
    <property type="protein sequence ID" value="KAF8794499.1"/>
    <property type="molecule type" value="Genomic_DNA"/>
</dbReference>
<protein>
    <recommendedName>
        <fullName evidence="4">Secreted protein</fullName>
    </recommendedName>
</protein>